<dbReference type="CDD" id="cd08276">
    <property type="entry name" value="MDR7"/>
    <property type="match status" value="1"/>
</dbReference>
<feature type="domain" description="Enoyl reductase (ER)" evidence="1">
    <location>
        <begin position="15"/>
        <end position="339"/>
    </location>
</feature>
<dbReference type="OrthoDB" id="9930022at2759"/>
<dbReference type="InterPro" id="IPR013154">
    <property type="entry name" value="ADH-like_N"/>
</dbReference>
<dbReference type="GO" id="GO:0016491">
    <property type="term" value="F:oxidoreductase activity"/>
    <property type="evidence" value="ECO:0007669"/>
    <property type="project" value="InterPro"/>
</dbReference>
<dbReference type="Gene3D" id="3.90.180.10">
    <property type="entry name" value="Medium-chain alcohol dehydrogenases, catalytic domain"/>
    <property type="match status" value="1"/>
</dbReference>
<dbReference type="InterPro" id="IPR013149">
    <property type="entry name" value="ADH-like_C"/>
</dbReference>
<dbReference type="SMART" id="SM00829">
    <property type="entry name" value="PKS_ER"/>
    <property type="match status" value="1"/>
</dbReference>
<keyword evidence="3" id="KW-1185">Reference proteome</keyword>
<gene>
    <name evidence="2" type="ORF">PISMIDRAFT_111167</name>
</gene>
<accession>A0A0C9Z564</accession>
<dbReference type="Pfam" id="PF00107">
    <property type="entry name" value="ADH_zinc_N"/>
    <property type="match status" value="1"/>
</dbReference>
<reference evidence="3" key="2">
    <citation type="submission" date="2015-01" db="EMBL/GenBank/DDBJ databases">
        <title>Evolutionary Origins and Diversification of the Mycorrhizal Mutualists.</title>
        <authorList>
            <consortium name="DOE Joint Genome Institute"/>
            <consortium name="Mycorrhizal Genomics Consortium"/>
            <person name="Kohler A."/>
            <person name="Kuo A."/>
            <person name="Nagy L.G."/>
            <person name="Floudas D."/>
            <person name="Copeland A."/>
            <person name="Barry K.W."/>
            <person name="Cichocki N."/>
            <person name="Veneault-Fourrey C."/>
            <person name="LaButti K."/>
            <person name="Lindquist E.A."/>
            <person name="Lipzen A."/>
            <person name="Lundell T."/>
            <person name="Morin E."/>
            <person name="Murat C."/>
            <person name="Riley R."/>
            <person name="Ohm R."/>
            <person name="Sun H."/>
            <person name="Tunlid A."/>
            <person name="Henrissat B."/>
            <person name="Grigoriev I.V."/>
            <person name="Hibbett D.S."/>
            <person name="Martin F."/>
        </authorList>
    </citation>
    <scope>NUCLEOTIDE SEQUENCE [LARGE SCALE GENOMIC DNA]</scope>
    <source>
        <strain evidence="3">441</strain>
    </source>
</reference>
<dbReference type="InterPro" id="IPR011032">
    <property type="entry name" value="GroES-like_sf"/>
</dbReference>
<dbReference type="InterPro" id="IPR036291">
    <property type="entry name" value="NAD(P)-bd_dom_sf"/>
</dbReference>
<dbReference type="PANTHER" id="PTHR45033:SF2">
    <property type="entry name" value="ZINC-TYPE ALCOHOL DEHYDROGENASE-LIKE PROTEIN C1773.06C"/>
    <property type="match status" value="1"/>
</dbReference>
<dbReference type="EMBL" id="KN833824">
    <property type="protein sequence ID" value="KIK17577.1"/>
    <property type="molecule type" value="Genomic_DNA"/>
</dbReference>
<evidence type="ECO:0000313" key="3">
    <source>
        <dbReference type="Proteomes" id="UP000054018"/>
    </source>
</evidence>
<dbReference type="Gene3D" id="3.40.50.720">
    <property type="entry name" value="NAD(P)-binding Rossmann-like Domain"/>
    <property type="match status" value="1"/>
</dbReference>
<dbReference type="InterPro" id="IPR052711">
    <property type="entry name" value="Zinc_ADH-like"/>
</dbReference>
<evidence type="ECO:0000313" key="2">
    <source>
        <dbReference type="EMBL" id="KIK17577.1"/>
    </source>
</evidence>
<dbReference type="STRING" id="765257.A0A0C9Z564"/>
<dbReference type="PANTHER" id="PTHR45033">
    <property type="match status" value="1"/>
</dbReference>
<dbReference type="AlphaFoldDB" id="A0A0C9Z564"/>
<name>A0A0C9Z564_9AGAM</name>
<dbReference type="Pfam" id="PF08240">
    <property type="entry name" value="ADH_N"/>
    <property type="match status" value="1"/>
</dbReference>
<dbReference type="Proteomes" id="UP000054018">
    <property type="component" value="Unassembled WGS sequence"/>
</dbReference>
<evidence type="ECO:0000259" key="1">
    <source>
        <dbReference type="SMART" id="SM00829"/>
    </source>
</evidence>
<dbReference type="InterPro" id="IPR020843">
    <property type="entry name" value="ER"/>
</dbReference>
<reference evidence="2 3" key="1">
    <citation type="submission" date="2014-04" db="EMBL/GenBank/DDBJ databases">
        <authorList>
            <consortium name="DOE Joint Genome Institute"/>
            <person name="Kuo A."/>
            <person name="Kohler A."/>
            <person name="Costa M.D."/>
            <person name="Nagy L.G."/>
            <person name="Floudas D."/>
            <person name="Copeland A."/>
            <person name="Barry K.W."/>
            <person name="Cichocki N."/>
            <person name="Veneault-Fourrey C."/>
            <person name="LaButti K."/>
            <person name="Lindquist E.A."/>
            <person name="Lipzen A."/>
            <person name="Lundell T."/>
            <person name="Morin E."/>
            <person name="Murat C."/>
            <person name="Sun H."/>
            <person name="Tunlid A."/>
            <person name="Henrissat B."/>
            <person name="Grigoriev I.V."/>
            <person name="Hibbett D.S."/>
            <person name="Martin F."/>
            <person name="Nordberg H.P."/>
            <person name="Cantor M.N."/>
            <person name="Hua S.X."/>
        </authorList>
    </citation>
    <scope>NUCLEOTIDE SEQUENCE [LARGE SCALE GENOMIC DNA]</scope>
    <source>
        <strain evidence="2 3">441</strain>
    </source>
</reference>
<organism evidence="2 3">
    <name type="scientific">Pisolithus microcarpus 441</name>
    <dbReference type="NCBI Taxonomy" id="765257"/>
    <lineage>
        <taxon>Eukaryota</taxon>
        <taxon>Fungi</taxon>
        <taxon>Dikarya</taxon>
        <taxon>Basidiomycota</taxon>
        <taxon>Agaricomycotina</taxon>
        <taxon>Agaricomycetes</taxon>
        <taxon>Agaricomycetidae</taxon>
        <taxon>Boletales</taxon>
        <taxon>Sclerodermatineae</taxon>
        <taxon>Pisolithaceae</taxon>
        <taxon>Pisolithus</taxon>
    </lineage>
</organism>
<proteinExistence type="predicted"/>
<dbReference type="SUPFAM" id="SSF51735">
    <property type="entry name" value="NAD(P)-binding Rossmann-fold domains"/>
    <property type="match status" value="1"/>
</dbReference>
<dbReference type="SUPFAM" id="SSF50129">
    <property type="entry name" value="GroES-like"/>
    <property type="match status" value="1"/>
</dbReference>
<sequence>MGKLPQTIREYKTRGDKPQNLRLEQASLSPPRASEVTVKIRAVSLQYRDLLVAHGRYAGAIGDLVPCSDCAGEIVAVGADVKRWKVGDRVCPNFALDHVCGDVTEETKATALGGNIDGVLREYINVPAYSIVRIPDHLSYEEASTLPCAALTAYSALMGPRPLKGGDYVLALGTGGVSTFAAQIALASGANVIVTSSSDEKMEVARKMGVQHRINYEKTPNWDEEVRKITGGRGVDHVIEVGGPNTIQKSSRAVKDSGWVHIIGFVAGGEQGIPVETAVWNAITFRGMLVGSVMQFEDMNRLLAARNIHPVIDKVFTFEHAINAYTYLESQKHVGKVVIQVSKD</sequence>
<protein>
    <recommendedName>
        <fullName evidence="1">Enoyl reductase (ER) domain-containing protein</fullName>
    </recommendedName>
</protein>
<dbReference type="HOGENOM" id="CLU_026673_3_4_1"/>